<dbReference type="PROSITE" id="PS51123">
    <property type="entry name" value="OMPA_2"/>
    <property type="match status" value="1"/>
</dbReference>
<evidence type="ECO:0000256" key="5">
    <source>
        <dbReference type="ARBA" id="ARBA00022989"/>
    </source>
</evidence>
<evidence type="ECO:0000259" key="9">
    <source>
        <dbReference type="PROSITE" id="PS51123"/>
    </source>
</evidence>
<dbReference type="AlphaFoldDB" id="A0A1H3EVE5"/>
<organism evidence="10 11">
    <name type="scientific">Nitrosomonas halophila</name>
    <dbReference type="NCBI Taxonomy" id="44576"/>
    <lineage>
        <taxon>Bacteria</taxon>
        <taxon>Pseudomonadati</taxon>
        <taxon>Pseudomonadota</taxon>
        <taxon>Betaproteobacteria</taxon>
        <taxon>Nitrosomonadales</taxon>
        <taxon>Nitrosomonadaceae</taxon>
        <taxon>Nitrosomonas</taxon>
    </lineage>
</organism>
<keyword evidence="3" id="KW-1003">Cell membrane</keyword>
<dbReference type="InterPro" id="IPR006665">
    <property type="entry name" value="OmpA-like"/>
</dbReference>
<protein>
    <submittedName>
        <fullName evidence="10">Chemotaxis protein MotB</fullName>
    </submittedName>
</protein>
<sequence length="246" mass="26954">MMQAEQASIVADDDSVHAGKEGGRYAHWNFDPPADTDEDSWLIVYLDVMTLLLVMLVVLLAFSDRILEPHAAAQHVFADRPDTPYSHAAQKAANAVTVEHAAEENPLAGLPLDTLGDDVEILIQEGTISFRISNEILFPSGQSMLTVPGIALLDRLTKVLNATEHKISVEGHTDNVPIQTARFPSNWELSTGRATSVVRHLERSGVASRRLRATGYADTRPIALNGTPEGRATNRRVELILETRPH</sequence>
<dbReference type="InterPro" id="IPR025713">
    <property type="entry name" value="MotB-like_N_dom"/>
</dbReference>
<dbReference type="Gene3D" id="3.30.1330.60">
    <property type="entry name" value="OmpA-like domain"/>
    <property type="match status" value="1"/>
</dbReference>
<comment type="similarity">
    <text evidence="2">Belongs to the MotB family.</text>
</comment>
<gene>
    <name evidence="10" type="ORF">SAMN05421881_100940</name>
</gene>
<dbReference type="CDD" id="cd07185">
    <property type="entry name" value="OmpA_C-like"/>
    <property type="match status" value="1"/>
</dbReference>
<evidence type="ECO:0000256" key="7">
    <source>
        <dbReference type="PROSITE-ProRule" id="PRU00473"/>
    </source>
</evidence>
<evidence type="ECO:0000313" key="10">
    <source>
        <dbReference type="EMBL" id="SDX81894.1"/>
    </source>
</evidence>
<proteinExistence type="inferred from homology"/>
<dbReference type="EMBL" id="FNOY01000009">
    <property type="protein sequence ID" value="SDX81894.1"/>
    <property type="molecule type" value="Genomic_DNA"/>
</dbReference>
<evidence type="ECO:0000256" key="2">
    <source>
        <dbReference type="ARBA" id="ARBA00008914"/>
    </source>
</evidence>
<dbReference type="SUPFAM" id="SSF103088">
    <property type="entry name" value="OmpA-like"/>
    <property type="match status" value="1"/>
</dbReference>
<dbReference type="Proteomes" id="UP000198640">
    <property type="component" value="Unassembled WGS sequence"/>
</dbReference>
<evidence type="ECO:0000256" key="4">
    <source>
        <dbReference type="ARBA" id="ARBA00022692"/>
    </source>
</evidence>
<evidence type="ECO:0000313" key="11">
    <source>
        <dbReference type="Proteomes" id="UP000198640"/>
    </source>
</evidence>
<dbReference type="PANTHER" id="PTHR30329">
    <property type="entry name" value="STATOR ELEMENT OF FLAGELLAR MOTOR COMPLEX"/>
    <property type="match status" value="1"/>
</dbReference>
<keyword evidence="11" id="KW-1185">Reference proteome</keyword>
<dbReference type="PRINTS" id="PR01023">
    <property type="entry name" value="NAFLGMOTY"/>
</dbReference>
<comment type="subcellular location">
    <subcellularLocation>
        <location evidence="1">Cell membrane</location>
        <topology evidence="1">Single-pass membrane protein</topology>
    </subcellularLocation>
</comment>
<dbReference type="Pfam" id="PF13677">
    <property type="entry name" value="MotB_plug"/>
    <property type="match status" value="1"/>
</dbReference>
<evidence type="ECO:0000256" key="1">
    <source>
        <dbReference type="ARBA" id="ARBA00004162"/>
    </source>
</evidence>
<evidence type="ECO:0000256" key="3">
    <source>
        <dbReference type="ARBA" id="ARBA00022475"/>
    </source>
</evidence>
<evidence type="ECO:0000256" key="8">
    <source>
        <dbReference type="SAM" id="Phobius"/>
    </source>
</evidence>
<keyword evidence="4 8" id="KW-0812">Transmembrane</keyword>
<name>A0A1H3EVE5_9PROT</name>
<accession>A0A1H3EVE5</accession>
<evidence type="ECO:0000256" key="6">
    <source>
        <dbReference type="ARBA" id="ARBA00023136"/>
    </source>
</evidence>
<dbReference type="PANTHER" id="PTHR30329:SF21">
    <property type="entry name" value="LIPOPROTEIN YIAD-RELATED"/>
    <property type="match status" value="1"/>
</dbReference>
<dbReference type="GO" id="GO:0005886">
    <property type="term" value="C:plasma membrane"/>
    <property type="evidence" value="ECO:0007669"/>
    <property type="project" value="UniProtKB-SubCell"/>
</dbReference>
<dbReference type="InterPro" id="IPR050330">
    <property type="entry name" value="Bact_OuterMem_StrucFunc"/>
</dbReference>
<dbReference type="STRING" id="44576.SAMN05421881_100940"/>
<keyword evidence="6 7" id="KW-0472">Membrane</keyword>
<keyword evidence="5 8" id="KW-1133">Transmembrane helix</keyword>
<dbReference type="InterPro" id="IPR036737">
    <property type="entry name" value="OmpA-like_sf"/>
</dbReference>
<dbReference type="Pfam" id="PF00691">
    <property type="entry name" value="OmpA"/>
    <property type="match status" value="1"/>
</dbReference>
<feature type="domain" description="OmpA-like" evidence="9">
    <location>
        <begin position="125"/>
        <end position="245"/>
    </location>
</feature>
<feature type="transmembrane region" description="Helical" evidence="8">
    <location>
        <begin position="42"/>
        <end position="62"/>
    </location>
</feature>
<reference evidence="10 11" key="1">
    <citation type="submission" date="2016-10" db="EMBL/GenBank/DDBJ databases">
        <authorList>
            <person name="de Groot N.N."/>
        </authorList>
    </citation>
    <scope>NUCLEOTIDE SEQUENCE [LARGE SCALE GENOMIC DNA]</scope>
    <source>
        <strain evidence="10 11">Nm1</strain>
    </source>
</reference>